<dbReference type="Proteomes" id="UP000250140">
    <property type="component" value="Unassembled WGS sequence"/>
</dbReference>
<evidence type="ECO:0000256" key="1">
    <source>
        <dbReference type="SAM" id="MobiDB-lite"/>
    </source>
</evidence>
<feature type="region of interest" description="Disordered" evidence="1">
    <location>
        <begin position="1"/>
        <end position="29"/>
    </location>
</feature>
<name>A0A8E2F994_9PEZI</name>
<dbReference type="AlphaFoldDB" id="A0A8E2F994"/>
<feature type="region of interest" description="Disordered" evidence="1">
    <location>
        <begin position="53"/>
        <end position="90"/>
    </location>
</feature>
<sequence length="90" mass="9434">MFASSITNNPITVPKRPRKSPLLPSTLAPPPCTHLHTVVLTLRSATAQQFGCTSPSSAVRCGTPHSHSSVSPASSARLLRSGHKGRVAQP</sequence>
<feature type="compositionally biased region" description="Low complexity" evidence="1">
    <location>
        <begin position="64"/>
        <end position="79"/>
    </location>
</feature>
<evidence type="ECO:0000313" key="2">
    <source>
        <dbReference type="EMBL" id="OCL12922.1"/>
    </source>
</evidence>
<protein>
    <submittedName>
        <fullName evidence="2">Uncharacterized protein</fullName>
    </submittedName>
</protein>
<evidence type="ECO:0000313" key="3">
    <source>
        <dbReference type="Proteomes" id="UP000250140"/>
    </source>
</evidence>
<organism evidence="2 3">
    <name type="scientific">Glonium stellatum</name>
    <dbReference type="NCBI Taxonomy" id="574774"/>
    <lineage>
        <taxon>Eukaryota</taxon>
        <taxon>Fungi</taxon>
        <taxon>Dikarya</taxon>
        <taxon>Ascomycota</taxon>
        <taxon>Pezizomycotina</taxon>
        <taxon>Dothideomycetes</taxon>
        <taxon>Pleosporomycetidae</taxon>
        <taxon>Gloniales</taxon>
        <taxon>Gloniaceae</taxon>
        <taxon>Glonium</taxon>
    </lineage>
</organism>
<proteinExistence type="predicted"/>
<reference evidence="2 3" key="1">
    <citation type="journal article" date="2016" name="Nat. Commun.">
        <title>Ectomycorrhizal ecology is imprinted in the genome of the dominant symbiotic fungus Cenococcum geophilum.</title>
        <authorList>
            <consortium name="DOE Joint Genome Institute"/>
            <person name="Peter M."/>
            <person name="Kohler A."/>
            <person name="Ohm R.A."/>
            <person name="Kuo A."/>
            <person name="Krutzmann J."/>
            <person name="Morin E."/>
            <person name="Arend M."/>
            <person name="Barry K.W."/>
            <person name="Binder M."/>
            <person name="Choi C."/>
            <person name="Clum A."/>
            <person name="Copeland A."/>
            <person name="Grisel N."/>
            <person name="Haridas S."/>
            <person name="Kipfer T."/>
            <person name="LaButti K."/>
            <person name="Lindquist E."/>
            <person name="Lipzen A."/>
            <person name="Maire R."/>
            <person name="Meier B."/>
            <person name="Mihaltcheva S."/>
            <person name="Molinier V."/>
            <person name="Murat C."/>
            <person name="Poggeler S."/>
            <person name="Quandt C.A."/>
            <person name="Sperisen C."/>
            <person name="Tritt A."/>
            <person name="Tisserant E."/>
            <person name="Crous P.W."/>
            <person name="Henrissat B."/>
            <person name="Nehls U."/>
            <person name="Egli S."/>
            <person name="Spatafora J.W."/>
            <person name="Grigoriev I.V."/>
            <person name="Martin F.M."/>
        </authorList>
    </citation>
    <scope>NUCLEOTIDE SEQUENCE [LARGE SCALE GENOMIC DNA]</scope>
    <source>
        <strain evidence="2 3">CBS 207.34</strain>
    </source>
</reference>
<accession>A0A8E2F994</accession>
<gene>
    <name evidence="2" type="ORF">AOQ84DRAFT_352272</name>
</gene>
<feature type="compositionally biased region" description="Polar residues" evidence="1">
    <location>
        <begin position="1"/>
        <end position="11"/>
    </location>
</feature>
<dbReference type="EMBL" id="KV748809">
    <property type="protein sequence ID" value="OCL12922.1"/>
    <property type="molecule type" value="Genomic_DNA"/>
</dbReference>
<keyword evidence="3" id="KW-1185">Reference proteome</keyword>
<feature type="compositionally biased region" description="Basic residues" evidence="1">
    <location>
        <begin position="80"/>
        <end position="90"/>
    </location>
</feature>